<organism evidence="1 2">
    <name type="scientific">Prevotella nigrescens CC14M</name>
    <dbReference type="NCBI Taxonomy" id="1073366"/>
    <lineage>
        <taxon>Bacteria</taxon>
        <taxon>Pseudomonadati</taxon>
        <taxon>Bacteroidota</taxon>
        <taxon>Bacteroidia</taxon>
        <taxon>Bacteroidales</taxon>
        <taxon>Prevotellaceae</taxon>
        <taxon>Prevotella</taxon>
    </lineage>
</organism>
<dbReference type="AlphaFoldDB" id="V8CMB7"/>
<reference evidence="1 2" key="1">
    <citation type="submission" date="2013-10" db="EMBL/GenBank/DDBJ databases">
        <title>The Genome Sequence of Prevotella nigrescens CC14M.</title>
        <authorList>
            <consortium name="The Broad Institute Genomics Platform"/>
            <person name="Earl A."/>
            <person name="Allen-Vercoe E."/>
            <person name="Daigneault M."/>
            <person name="Young S.K."/>
            <person name="Zeng Q."/>
            <person name="Gargeya S."/>
            <person name="Fitzgerald M."/>
            <person name="Abouelleil A."/>
            <person name="Alvarado L."/>
            <person name="Chapman S.B."/>
            <person name="Gainer-Dewar J."/>
            <person name="Goldberg J."/>
            <person name="Griggs A."/>
            <person name="Gujja S."/>
            <person name="Hansen M."/>
            <person name="Howarth C."/>
            <person name="Imamovic A."/>
            <person name="Ireland A."/>
            <person name="Larimer J."/>
            <person name="McCowan C."/>
            <person name="Murphy C."/>
            <person name="Pearson M."/>
            <person name="Poon T.W."/>
            <person name="Priest M."/>
            <person name="Roberts A."/>
            <person name="Saif S."/>
            <person name="Shea T."/>
            <person name="Sykes S."/>
            <person name="Wortman J."/>
            <person name="Nusbaum C."/>
            <person name="Birren B."/>
        </authorList>
    </citation>
    <scope>NUCLEOTIDE SEQUENCE [LARGE SCALE GENOMIC DNA]</scope>
    <source>
        <strain evidence="1 2">CC14M</strain>
    </source>
</reference>
<dbReference type="EMBL" id="AZJH01000025">
    <property type="protein sequence ID" value="ETD28257.1"/>
    <property type="molecule type" value="Genomic_DNA"/>
</dbReference>
<proteinExistence type="predicted"/>
<dbReference type="Proteomes" id="UP000018727">
    <property type="component" value="Unassembled WGS sequence"/>
</dbReference>
<evidence type="ECO:0000313" key="2">
    <source>
        <dbReference type="Proteomes" id="UP000018727"/>
    </source>
</evidence>
<keyword evidence="2" id="KW-1185">Reference proteome</keyword>
<protein>
    <submittedName>
        <fullName evidence="1">Uncharacterized protein</fullName>
    </submittedName>
</protein>
<gene>
    <name evidence="1" type="ORF">HMPREF1173_01675</name>
</gene>
<accession>V8CMB7</accession>
<sequence>MDISTILYYKKLMKIVLYNRIRYPNHLPHTGLSGLLMSDKNLVVS</sequence>
<dbReference type="HOGENOM" id="CLU_3203567_0_0_10"/>
<evidence type="ECO:0000313" key="1">
    <source>
        <dbReference type="EMBL" id="ETD28257.1"/>
    </source>
</evidence>
<name>V8CMB7_9BACT</name>
<comment type="caution">
    <text evidence="1">The sequence shown here is derived from an EMBL/GenBank/DDBJ whole genome shotgun (WGS) entry which is preliminary data.</text>
</comment>